<dbReference type="AlphaFoldDB" id="A0ABD3CPB0"/>
<proteinExistence type="predicted"/>
<feature type="region of interest" description="Disordered" evidence="2">
    <location>
        <begin position="1"/>
        <end position="33"/>
    </location>
</feature>
<feature type="domain" description="DRBM" evidence="3">
    <location>
        <begin position="34"/>
        <end position="109"/>
    </location>
</feature>
<evidence type="ECO:0000259" key="3">
    <source>
        <dbReference type="PROSITE" id="PS50137"/>
    </source>
</evidence>
<keyword evidence="5" id="KW-1185">Reference proteome</keyword>
<dbReference type="Pfam" id="PF14709">
    <property type="entry name" value="DND1_DSRM"/>
    <property type="match status" value="1"/>
</dbReference>
<gene>
    <name evidence="4" type="ORF">CASFOL_024775</name>
</gene>
<comment type="caution">
    <text evidence="4">The sequence shown here is derived from an EMBL/GenBank/DDBJ whole genome shotgun (WGS) entry which is preliminary data.</text>
</comment>
<evidence type="ECO:0000256" key="2">
    <source>
        <dbReference type="SAM" id="MobiDB-lite"/>
    </source>
</evidence>
<dbReference type="EMBL" id="JAVIJP010000032">
    <property type="protein sequence ID" value="KAL3631791.1"/>
    <property type="molecule type" value="Genomic_DNA"/>
</dbReference>
<protein>
    <recommendedName>
        <fullName evidence="3">DRBM domain-containing protein</fullName>
    </recommendedName>
</protein>
<sequence>MMGLTEEVQEKNADQDNSDLIDSTNKDGVAKKRSAKTNLHELCARQHWKGPVYQCCNEEGPDHHKLFTYKVSVDVEEKLTTLECYGNPRANKKAAAENAAEAALWCLKNMGYQLINK</sequence>
<dbReference type="PROSITE" id="PS50137">
    <property type="entry name" value="DS_RBD"/>
    <property type="match status" value="1"/>
</dbReference>
<keyword evidence="1" id="KW-0694">RNA-binding</keyword>
<dbReference type="SUPFAM" id="SSF54768">
    <property type="entry name" value="dsRNA-binding domain-like"/>
    <property type="match status" value="1"/>
</dbReference>
<evidence type="ECO:0000313" key="4">
    <source>
        <dbReference type="EMBL" id="KAL3631791.1"/>
    </source>
</evidence>
<organism evidence="4 5">
    <name type="scientific">Castilleja foliolosa</name>
    <dbReference type="NCBI Taxonomy" id="1961234"/>
    <lineage>
        <taxon>Eukaryota</taxon>
        <taxon>Viridiplantae</taxon>
        <taxon>Streptophyta</taxon>
        <taxon>Embryophyta</taxon>
        <taxon>Tracheophyta</taxon>
        <taxon>Spermatophyta</taxon>
        <taxon>Magnoliopsida</taxon>
        <taxon>eudicotyledons</taxon>
        <taxon>Gunneridae</taxon>
        <taxon>Pentapetalae</taxon>
        <taxon>asterids</taxon>
        <taxon>lamiids</taxon>
        <taxon>Lamiales</taxon>
        <taxon>Orobanchaceae</taxon>
        <taxon>Pedicularideae</taxon>
        <taxon>Castillejinae</taxon>
        <taxon>Castilleja</taxon>
    </lineage>
</organism>
<dbReference type="GO" id="GO:0003723">
    <property type="term" value="F:RNA binding"/>
    <property type="evidence" value="ECO:0007669"/>
    <property type="project" value="UniProtKB-UniRule"/>
</dbReference>
<dbReference type="InterPro" id="IPR014720">
    <property type="entry name" value="dsRBD_dom"/>
</dbReference>
<accession>A0ABD3CPB0</accession>
<evidence type="ECO:0000256" key="1">
    <source>
        <dbReference type="PROSITE-ProRule" id="PRU00266"/>
    </source>
</evidence>
<dbReference type="Gene3D" id="3.30.160.20">
    <property type="match status" value="1"/>
</dbReference>
<dbReference type="Proteomes" id="UP001632038">
    <property type="component" value="Unassembled WGS sequence"/>
</dbReference>
<reference evidence="5" key="1">
    <citation type="journal article" date="2024" name="IScience">
        <title>Strigolactones Initiate the Formation of Haustorium-like Structures in Castilleja.</title>
        <authorList>
            <person name="Buerger M."/>
            <person name="Peterson D."/>
            <person name="Chory J."/>
        </authorList>
    </citation>
    <scope>NUCLEOTIDE SEQUENCE [LARGE SCALE GENOMIC DNA]</scope>
</reference>
<name>A0ABD3CPB0_9LAMI</name>
<dbReference type="SMART" id="SM00358">
    <property type="entry name" value="DSRM"/>
    <property type="match status" value="1"/>
</dbReference>
<evidence type="ECO:0000313" key="5">
    <source>
        <dbReference type="Proteomes" id="UP001632038"/>
    </source>
</evidence>